<comment type="caution">
    <text evidence="2">The sequence shown here is derived from an EMBL/GenBank/DDBJ whole genome shotgun (WGS) entry which is preliminary data.</text>
</comment>
<feature type="region of interest" description="Disordered" evidence="1">
    <location>
        <begin position="1"/>
        <end position="87"/>
    </location>
</feature>
<dbReference type="EMBL" id="JAVRRL010000013">
    <property type="protein sequence ID" value="KAK5115368.1"/>
    <property type="molecule type" value="Genomic_DNA"/>
</dbReference>
<dbReference type="Proteomes" id="UP001310890">
    <property type="component" value="Unassembled WGS sequence"/>
</dbReference>
<evidence type="ECO:0000313" key="2">
    <source>
        <dbReference type="EMBL" id="KAK5115368.1"/>
    </source>
</evidence>
<protein>
    <submittedName>
        <fullName evidence="2">Uncharacterized protein</fullName>
    </submittedName>
</protein>
<feature type="compositionally biased region" description="Basic and acidic residues" evidence="1">
    <location>
        <begin position="1"/>
        <end position="36"/>
    </location>
</feature>
<feature type="region of interest" description="Disordered" evidence="1">
    <location>
        <begin position="115"/>
        <end position="160"/>
    </location>
</feature>
<sequence length="597" mass="68494">MKEALDASRAKREQAMQRMKERRWKKEWESLKERARLQNQAQQQQKQPRDQQPHINADMINRKKRKQLQATVEGAPEAPHGDAPAPIWMPPPGVIIPVKNIDGIPFQEEEDDVADTPIDGEKSQSLAVASPEISERDGPSVYNGSHGNTAAGKVDDTRLRPPPISIPQATCLADDTNTSSPFRYFLTSPSLPTQKPIPEYRVTKCFFDVALVKIDDIRDRDTRTKTAFWIHRALTTTPDSYVGLNNVVACYQASFQDTTGHTTLPRDDFVLMVEQLFRTKDVTFVQHGWTGLSFRPRTLSHDQSPEETACEESVQAGHVSVVYLTRIPIQQQRHWGKLDPSEAYDFDDHQPVFDTVDYDHTLHYTKKLWSLEEPLRSKIWLDMIFTKGANEEIDERSLLALYEDVFREAPHGRLCADALIGLIEKRYPSVDRVEVAPETVVIYGLRTREHLMDPDTHPYFRRQRRRENREKLETDERQQTVDKLLEMEAQGHFTLRDIGPQASLNLYQEYMLHNPLLSLPVSQPSPWMQRLRASNRGEHVSGDQPGFPGHKVENLDRIIVRRYEKRKMEEAKKGSGEGCCEAEWGGAGFSQVTHARY</sequence>
<proteinExistence type="predicted"/>
<gene>
    <name evidence="2" type="ORF">LTR62_001568</name>
</gene>
<name>A0AAN7YIA3_9PEZI</name>
<accession>A0AAN7YIA3</accession>
<evidence type="ECO:0000313" key="3">
    <source>
        <dbReference type="Proteomes" id="UP001310890"/>
    </source>
</evidence>
<organism evidence="2 3">
    <name type="scientific">Meristemomyces frigidus</name>
    <dbReference type="NCBI Taxonomy" id="1508187"/>
    <lineage>
        <taxon>Eukaryota</taxon>
        <taxon>Fungi</taxon>
        <taxon>Dikarya</taxon>
        <taxon>Ascomycota</taxon>
        <taxon>Pezizomycotina</taxon>
        <taxon>Dothideomycetes</taxon>
        <taxon>Dothideomycetidae</taxon>
        <taxon>Mycosphaerellales</taxon>
        <taxon>Teratosphaeriaceae</taxon>
        <taxon>Meristemomyces</taxon>
    </lineage>
</organism>
<dbReference type="AlphaFoldDB" id="A0AAN7YIA3"/>
<evidence type="ECO:0000256" key="1">
    <source>
        <dbReference type="SAM" id="MobiDB-lite"/>
    </source>
</evidence>
<reference evidence="2" key="1">
    <citation type="submission" date="2023-08" db="EMBL/GenBank/DDBJ databases">
        <title>Black Yeasts Isolated from many extreme environments.</title>
        <authorList>
            <person name="Coleine C."/>
            <person name="Stajich J.E."/>
            <person name="Selbmann L."/>
        </authorList>
    </citation>
    <scope>NUCLEOTIDE SEQUENCE</scope>
    <source>
        <strain evidence="2">CCFEE 5401</strain>
    </source>
</reference>